<dbReference type="AlphaFoldDB" id="A0A0E9T6T8"/>
<sequence length="28" mass="3300">MSHRDAAMVPIFLFTGPFKMSCFQFSFR</sequence>
<name>A0A0E9T6T8_ANGAN</name>
<organism evidence="1">
    <name type="scientific">Anguilla anguilla</name>
    <name type="common">European freshwater eel</name>
    <name type="synonym">Muraena anguilla</name>
    <dbReference type="NCBI Taxonomy" id="7936"/>
    <lineage>
        <taxon>Eukaryota</taxon>
        <taxon>Metazoa</taxon>
        <taxon>Chordata</taxon>
        <taxon>Craniata</taxon>
        <taxon>Vertebrata</taxon>
        <taxon>Euteleostomi</taxon>
        <taxon>Actinopterygii</taxon>
        <taxon>Neopterygii</taxon>
        <taxon>Teleostei</taxon>
        <taxon>Anguilliformes</taxon>
        <taxon>Anguillidae</taxon>
        <taxon>Anguilla</taxon>
    </lineage>
</organism>
<protein>
    <submittedName>
        <fullName evidence="1">Uncharacterized protein</fullName>
    </submittedName>
</protein>
<evidence type="ECO:0000313" key="1">
    <source>
        <dbReference type="EMBL" id="JAH48423.1"/>
    </source>
</evidence>
<proteinExistence type="predicted"/>
<reference evidence="1" key="2">
    <citation type="journal article" date="2015" name="Fish Shellfish Immunol.">
        <title>Early steps in the European eel (Anguilla anguilla)-Vibrio vulnificus interaction in the gills: Role of the RtxA13 toxin.</title>
        <authorList>
            <person name="Callol A."/>
            <person name="Pajuelo D."/>
            <person name="Ebbesson L."/>
            <person name="Teles M."/>
            <person name="MacKenzie S."/>
            <person name="Amaro C."/>
        </authorList>
    </citation>
    <scope>NUCLEOTIDE SEQUENCE</scope>
</reference>
<reference evidence="1" key="1">
    <citation type="submission" date="2014-11" db="EMBL/GenBank/DDBJ databases">
        <authorList>
            <person name="Amaro Gonzalez C."/>
        </authorList>
    </citation>
    <scope>NUCLEOTIDE SEQUENCE</scope>
</reference>
<dbReference type="EMBL" id="GBXM01060154">
    <property type="protein sequence ID" value="JAH48423.1"/>
    <property type="molecule type" value="Transcribed_RNA"/>
</dbReference>
<accession>A0A0E9T6T8</accession>